<dbReference type="eggNOG" id="ENOG502TH6Z">
    <property type="taxonomic scope" value="Eukaryota"/>
</dbReference>
<organism evidence="2">
    <name type="scientific">Caenorhabditis remanei</name>
    <name type="common">Caenorhabditis vulgaris</name>
    <dbReference type="NCBI Taxonomy" id="31234"/>
    <lineage>
        <taxon>Eukaryota</taxon>
        <taxon>Metazoa</taxon>
        <taxon>Ecdysozoa</taxon>
        <taxon>Nematoda</taxon>
        <taxon>Chromadorea</taxon>
        <taxon>Rhabditida</taxon>
        <taxon>Rhabditina</taxon>
        <taxon>Rhabditomorpha</taxon>
        <taxon>Rhabditoidea</taxon>
        <taxon>Rhabditidae</taxon>
        <taxon>Peloderinae</taxon>
        <taxon>Caenorhabditis</taxon>
    </lineage>
</organism>
<dbReference type="RefSeq" id="XP_003110390.2">
    <property type="nucleotide sequence ID" value="XM_003110342.2"/>
</dbReference>
<sequence>MQISANTTFTLSYSFVSVLCLCPFLSVMSSRLPLILFSFLIPSVFSQIDLCEPAVNPSPSCLCTRLDFLDTFSFRLRFGNSTFAGANYHVSAPTYNPNYDCISEQPLQCSPTSVNGKTSAFAVFNMKYILEIPNRIPSVFCFPSIRMFDMDKSLIQQYQTSGDLPTEDLDLHLTEVGCIEYGGSNLEGSTKLPVTQVTLPSTTVLPEDCSCSIPPPIMTQSLFDMQYAFNIPQTEFKFGVPRFSYTVGCQHVSMNCPKSQKALMFFNDQYIINGNDILDIASKYNLHCDSGTSKWKFESASEKKFMNLLGISSIELTHLGCASFAPKA</sequence>
<dbReference type="CTD" id="9825149"/>
<dbReference type="OMA" id="CLCTRLD"/>
<dbReference type="EMBL" id="DS268420">
    <property type="protein sequence ID" value="EFO87683.1"/>
    <property type="molecule type" value="Genomic_DNA"/>
</dbReference>
<dbReference type="KEGG" id="crq:GCK72_018827"/>
<keyword evidence="2" id="KW-1185">Reference proteome</keyword>
<dbReference type="Proteomes" id="UP000008281">
    <property type="component" value="Unassembled WGS sequence"/>
</dbReference>
<protein>
    <submittedName>
        <fullName evidence="1">Uncharacterized protein</fullName>
    </submittedName>
</protein>
<name>E3LZR2_CAERE</name>
<gene>
    <name evidence="1" type="ORF">CRE_05726</name>
</gene>
<dbReference type="AlphaFoldDB" id="E3LZR2"/>
<evidence type="ECO:0000313" key="2">
    <source>
        <dbReference type="Proteomes" id="UP000008281"/>
    </source>
</evidence>
<evidence type="ECO:0000313" key="1">
    <source>
        <dbReference type="EMBL" id="EFO87683.1"/>
    </source>
</evidence>
<dbReference type="FunCoup" id="E3LZR2">
    <property type="interactions" value="1080"/>
</dbReference>
<dbReference type="GeneID" id="9825149"/>
<reference evidence="1" key="1">
    <citation type="submission" date="2007-07" db="EMBL/GenBank/DDBJ databases">
        <title>PCAP assembly of the Caenorhabditis remanei genome.</title>
        <authorList>
            <consortium name="The Caenorhabditis remanei Sequencing Consortium"/>
            <person name="Wilson R.K."/>
        </authorList>
    </citation>
    <scope>NUCLEOTIDE SEQUENCE [LARGE SCALE GENOMIC DNA]</scope>
    <source>
        <strain evidence="1">PB4641</strain>
    </source>
</reference>
<dbReference type="HOGENOM" id="CLU_947416_0_0_1"/>
<proteinExistence type="predicted"/>
<dbReference type="OrthoDB" id="5791514at2759"/>
<accession>E3LZR2</accession>